<evidence type="ECO:0000256" key="1">
    <source>
        <dbReference type="SAM" id="Phobius"/>
    </source>
</evidence>
<keyword evidence="1" id="KW-0812">Transmembrane</keyword>
<comment type="caution">
    <text evidence="2">The sequence shown here is derived from an EMBL/GenBank/DDBJ whole genome shotgun (WGS) entry which is preliminary data.</text>
</comment>
<sequence length="157" mass="16302">MLRAWPRTFFAASHPAPVPGGMGVVLGLAAGTVTTVVAAGLDAHGHPAVGLVLLGATVIAIAAATTLAGAFGVAVQCWALWDGFLINDLGRLTFTQQSTPALLLFVGSACLASLLATLLRRLPARRASAPVVVRHPIHDRRDRRCGADPATRPSRSR</sequence>
<evidence type="ECO:0000313" key="3">
    <source>
        <dbReference type="Proteomes" id="UP001596302"/>
    </source>
</evidence>
<keyword evidence="3" id="KW-1185">Reference proteome</keyword>
<accession>A0ABW1J2Q1</accession>
<feature type="transmembrane region" description="Helical" evidence="1">
    <location>
        <begin position="20"/>
        <end position="41"/>
    </location>
</feature>
<dbReference type="Proteomes" id="UP001596302">
    <property type="component" value="Unassembled WGS sequence"/>
</dbReference>
<name>A0ABW1J2Q1_9PSEU</name>
<gene>
    <name evidence="2" type="ORF">ACFQE5_11955</name>
</gene>
<protein>
    <submittedName>
        <fullName evidence="2">Uncharacterized protein</fullName>
    </submittedName>
</protein>
<reference evidence="3" key="1">
    <citation type="journal article" date="2019" name="Int. J. Syst. Evol. Microbiol.">
        <title>The Global Catalogue of Microorganisms (GCM) 10K type strain sequencing project: providing services to taxonomists for standard genome sequencing and annotation.</title>
        <authorList>
            <consortium name="The Broad Institute Genomics Platform"/>
            <consortium name="The Broad Institute Genome Sequencing Center for Infectious Disease"/>
            <person name="Wu L."/>
            <person name="Ma J."/>
        </authorList>
    </citation>
    <scope>NUCLEOTIDE SEQUENCE [LARGE SCALE GENOMIC DNA]</scope>
    <source>
        <strain evidence="3">CCM 8391</strain>
    </source>
</reference>
<keyword evidence="1" id="KW-0472">Membrane</keyword>
<keyword evidence="1" id="KW-1133">Transmembrane helix</keyword>
<dbReference type="EMBL" id="JBHSQW010000025">
    <property type="protein sequence ID" value="MFC5994924.1"/>
    <property type="molecule type" value="Genomic_DNA"/>
</dbReference>
<dbReference type="RefSeq" id="WP_379584938.1">
    <property type="nucleotide sequence ID" value="NZ_JBHSQW010000025.1"/>
</dbReference>
<feature type="transmembrane region" description="Helical" evidence="1">
    <location>
        <begin position="101"/>
        <end position="119"/>
    </location>
</feature>
<feature type="transmembrane region" description="Helical" evidence="1">
    <location>
        <begin position="48"/>
        <end position="81"/>
    </location>
</feature>
<evidence type="ECO:0000313" key="2">
    <source>
        <dbReference type="EMBL" id="MFC5994924.1"/>
    </source>
</evidence>
<organism evidence="2 3">
    <name type="scientific">Pseudonocardia hispaniensis</name>
    <dbReference type="NCBI Taxonomy" id="904933"/>
    <lineage>
        <taxon>Bacteria</taxon>
        <taxon>Bacillati</taxon>
        <taxon>Actinomycetota</taxon>
        <taxon>Actinomycetes</taxon>
        <taxon>Pseudonocardiales</taxon>
        <taxon>Pseudonocardiaceae</taxon>
        <taxon>Pseudonocardia</taxon>
    </lineage>
</organism>
<proteinExistence type="predicted"/>